<keyword evidence="5" id="KW-0068">Autocatalytic cleavage</keyword>
<keyword evidence="10" id="KW-1185">Reference proteome</keyword>
<dbReference type="Proteomes" id="UP000829291">
    <property type="component" value="Chromosome 5"/>
</dbReference>
<proteinExistence type="inferred from homology"/>
<dbReference type="GO" id="GO:0008798">
    <property type="term" value="F:beta-aspartyl-peptidase activity"/>
    <property type="evidence" value="ECO:0007669"/>
    <property type="project" value="UniProtKB-EC"/>
</dbReference>
<keyword evidence="3" id="KW-0645">Protease</keyword>
<evidence type="ECO:0000256" key="6">
    <source>
        <dbReference type="ARBA" id="ARBA00049366"/>
    </source>
</evidence>
<comment type="subunit">
    <text evidence="8">Heterodimer of an alpha and beta chain produced by autocleavage.</text>
</comment>
<dbReference type="GO" id="GO:0006508">
    <property type="term" value="P:proteolysis"/>
    <property type="evidence" value="ECO:0007669"/>
    <property type="project" value="UniProtKB-KW"/>
</dbReference>
<dbReference type="SUPFAM" id="SSF56235">
    <property type="entry name" value="N-terminal nucleophile aminohydrolases (Ntn hydrolases)"/>
    <property type="match status" value="1"/>
</dbReference>
<sequence length="313" mass="32709">MDPVIIAHGGIEFRHSGSSTSRKQVALNNAVVQGYAAICNGKPSVEAVEMTISILEDDQHFNAGYGSVFNADGEVELDAGMMNGTTLKVGSVGAIKDVDHPITLAKYVMELTEHSLLVGKGARKFAAGLKVPKLFRGSLANFHLQSRDRWDTGTPESCTVGVVAIDAEGRCTAGSSSGGGSGKMAGRVGSSAIAGAGFYADSSIGGCVATGHGESIMQSCLCFNLVDQMSLQAKSGQLAMLAVKNVVEAATRRFKKSVGIVALDCDGEFGVAFSAPRMPWAYCRRGKLRFGAESGENYVKDVIEGSNISVDVI</sequence>
<dbReference type="RefSeq" id="XP_015523547.1">
    <property type="nucleotide sequence ID" value="XM_015668061.2"/>
</dbReference>
<evidence type="ECO:0000256" key="2">
    <source>
        <dbReference type="ARBA" id="ARBA00010872"/>
    </source>
</evidence>
<dbReference type="AlphaFoldDB" id="A0A6J0CAF6"/>
<dbReference type="Gene3D" id="3.60.20.30">
    <property type="entry name" value="(Glycosyl)asparaginase"/>
    <property type="match status" value="1"/>
</dbReference>
<accession>A0A6J0CAF6</accession>
<dbReference type="InterPro" id="IPR029055">
    <property type="entry name" value="Ntn_hydrolases_N"/>
</dbReference>
<dbReference type="InterPro" id="IPR000246">
    <property type="entry name" value="Peptidase_T2"/>
</dbReference>
<dbReference type="GO" id="GO:0004067">
    <property type="term" value="F:asparaginase activity"/>
    <property type="evidence" value="ECO:0007669"/>
    <property type="project" value="UniProtKB-EC"/>
</dbReference>
<evidence type="ECO:0000256" key="5">
    <source>
        <dbReference type="ARBA" id="ARBA00022813"/>
    </source>
</evidence>
<dbReference type="PANTHER" id="PTHR10188:SF6">
    <property type="entry name" value="N(4)-(BETA-N-ACETYLGLUCOSAMINYL)-L-ASPARAGINASE"/>
    <property type="match status" value="1"/>
</dbReference>
<dbReference type="GeneID" id="107227038"/>
<comment type="catalytic activity">
    <reaction evidence="1">
        <text>Cleavage of a beta-linked Asp residue from the N-terminus of a polypeptide.</text>
        <dbReference type="EC" id="3.4.19.5"/>
    </reaction>
</comment>
<dbReference type="Pfam" id="PF01112">
    <property type="entry name" value="Asparaginase_2"/>
    <property type="match status" value="2"/>
</dbReference>
<evidence type="ECO:0000313" key="10">
    <source>
        <dbReference type="Proteomes" id="UP000829291"/>
    </source>
</evidence>
<reference evidence="11" key="1">
    <citation type="submission" date="2025-08" db="UniProtKB">
        <authorList>
            <consortium name="RefSeq"/>
        </authorList>
    </citation>
    <scope>IDENTIFICATION</scope>
    <source>
        <tissue evidence="11">Thorax and Abdomen</tissue>
    </source>
</reference>
<evidence type="ECO:0000313" key="11">
    <source>
        <dbReference type="RefSeq" id="XP_015523547.1"/>
    </source>
</evidence>
<dbReference type="FunFam" id="3.60.20.30:FF:000001">
    <property type="entry name" value="Isoaspartyl peptidase/L-asparaginase"/>
    <property type="match status" value="1"/>
</dbReference>
<comment type="catalytic activity">
    <reaction evidence="6">
        <text>L-asparagine + H2O = L-aspartate + NH4(+)</text>
        <dbReference type="Rhea" id="RHEA:21016"/>
        <dbReference type="ChEBI" id="CHEBI:15377"/>
        <dbReference type="ChEBI" id="CHEBI:28938"/>
        <dbReference type="ChEBI" id="CHEBI:29991"/>
        <dbReference type="ChEBI" id="CHEBI:58048"/>
        <dbReference type="EC" id="3.5.1.1"/>
    </reaction>
</comment>
<feature type="active site" description="Nucleophile" evidence="9">
    <location>
        <position position="159"/>
    </location>
</feature>
<evidence type="ECO:0000256" key="8">
    <source>
        <dbReference type="ARBA" id="ARBA00061780"/>
    </source>
</evidence>
<dbReference type="PANTHER" id="PTHR10188">
    <property type="entry name" value="L-ASPARAGINASE"/>
    <property type="match status" value="1"/>
</dbReference>
<name>A0A6J0CAF6_NEOLC</name>
<dbReference type="InParanoid" id="A0A6J0CAF6"/>
<evidence type="ECO:0000256" key="4">
    <source>
        <dbReference type="ARBA" id="ARBA00022801"/>
    </source>
</evidence>
<comment type="function">
    <text evidence="7">Has both L-asparaginase and beta-aspartyl peptidase activity. Does not have aspartylglucosaminidase activity and is inactive toward GlcNAc-L-Asn. Likewise, has no activity toward glutamine.</text>
</comment>
<evidence type="ECO:0000256" key="1">
    <source>
        <dbReference type="ARBA" id="ARBA00000306"/>
    </source>
</evidence>
<evidence type="ECO:0000256" key="9">
    <source>
        <dbReference type="PIRSR" id="PIRSR600246-1"/>
    </source>
</evidence>
<evidence type="ECO:0000256" key="3">
    <source>
        <dbReference type="ARBA" id="ARBA00022670"/>
    </source>
</evidence>
<dbReference type="KEGG" id="nlo:107227038"/>
<organism evidence="11">
    <name type="scientific">Neodiprion lecontei</name>
    <name type="common">Redheaded pine sawfly</name>
    <dbReference type="NCBI Taxonomy" id="441921"/>
    <lineage>
        <taxon>Eukaryota</taxon>
        <taxon>Metazoa</taxon>
        <taxon>Ecdysozoa</taxon>
        <taxon>Arthropoda</taxon>
        <taxon>Hexapoda</taxon>
        <taxon>Insecta</taxon>
        <taxon>Pterygota</taxon>
        <taxon>Neoptera</taxon>
        <taxon>Endopterygota</taxon>
        <taxon>Hymenoptera</taxon>
        <taxon>Tenthredinoidea</taxon>
        <taxon>Diprionidae</taxon>
        <taxon>Diprioninae</taxon>
        <taxon>Neodiprion</taxon>
    </lineage>
</organism>
<protein>
    <submittedName>
        <fullName evidence="11">Isoaspartyl peptidase/L-asparaginase-like</fullName>
    </submittedName>
</protein>
<keyword evidence="4" id="KW-0378">Hydrolase</keyword>
<dbReference type="FunCoup" id="A0A6J0CAF6">
    <property type="interactions" value="127"/>
</dbReference>
<comment type="similarity">
    <text evidence="2">Belongs to the Ntn-hydrolase family.</text>
</comment>
<dbReference type="OrthoDB" id="2262349at2759"/>
<gene>
    <name evidence="11" type="primary">LOC107227038</name>
</gene>
<dbReference type="GO" id="GO:0005737">
    <property type="term" value="C:cytoplasm"/>
    <property type="evidence" value="ECO:0007669"/>
    <property type="project" value="TreeGrafter"/>
</dbReference>
<evidence type="ECO:0000256" key="7">
    <source>
        <dbReference type="ARBA" id="ARBA00054922"/>
    </source>
</evidence>